<evidence type="ECO:0000256" key="1">
    <source>
        <dbReference type="SAM" id="MobiDB-lite"/>
    </source>
</evidence>
<evidence type="ECO:0000313" key="3">
    <source>
        <dbReference type="EMBL" id="KAJ1984037.1"/>
    </source>
</evidence>
<protein>
    <submittedName>
        <fullName evidence="3">Uncharacterized protein</fullName>
    </submittedName>
</protein>
<keyword evidence="2" id="KW-0732">Signal</keyword>
<reference evidence="3" key="1">
    <citation type="submission" date="2022-07" db="EMBL/GenBank/DDBJ databases">
        <title>Phylogenomic reconstructions and comparative analyses of Kickxellomycotina fungi.</title>
        <authorList>
            <person name="Reynolds N.K."/>
            <person name="Stajich J.E."/>
            <person name="Barry K."/>
            <person name="Grigoriev I.V."/>
            <person name="Crous P."/>
            <person name="Smith M.E."/>
        </authorList>
    </citation>
    <scope>NUCLEOTIDE SEQUENCE</scope>
    <source>
        <strain evidence="3">RSA 567</strain>
    </source>
</reference>
<evidence type="ECO:0000256" key="2">
    <source>
        <dbReference type="SAM" id="SignalP"/>
    </source>
</evidence>
<sequence>MVKQLFLAGLGLLSLWSGAAGNDDAPPNSSSHLLQPSHITRTLNVLGLDVQPSEVARHLNALPDSSTESDKEPPESRASAKSEMIQDVERRLWMNAASPSSPYGPQSVRARKKRFLYPKYVHFKHLFLHDLDQLQLTYPITCTTNWNSGRILDQLRLPELYTFKGVTIEQLLSYLLEETSRPRPIFPEHLDNIRITYNLLILKAALEGGVLYEIRPNDSGGPRVTCVANANCQAPINLAYLQNLGSVDTHRRFIFTHPSHANYAQITRYFQQQHGVVISAGPSLPVPAGNAMAGNIW</sequence>
<gene>
    <name evidence="3" type="ORF">H4R34_000899</name>
</gene>
<evidence type="ECO:0000313" key="4">
    <source>
        <dbReference type="Proteomes" id="UP001151582"/>
    </source>
</evidence>
<keyword evidence="4" id="KW-1185">Reference proteome</keyword>
<organism evidence="3 4">
    <name type="scientific">Dimargaris verticillata</name>
    <dbReference type="NCBI Taxonomy" id="2761393"/>
    <lineage>
        <taxon>Eukaryota</taxon>
        <taxon>Fungi</taxon>
        <taxon>Fungi incertae sedis</taxon>
        <taxon>Zoopagomycota</taxon>
        <taxon>Kickxellomycotina</taxon>
        <taxon>Dimargaritomycetes</taxon>
        <taxon>Dimargaritales</taxon>
        <taxon>Dimargaritaceae</taxon>
        <taxon>Dimargaris</taxon>
    </lineage>
</organism>
<dbReference type="AlphaFoldDB" id="A0A9W8B5D8"/>
<feature type="chain" id="PRO_5040786754" evidence="2">
    <location>
        <begin position="22"/>
        <end position="297"/>
    </location>
</feature>
<proteinExistence type="predicted"/>
<feature type="compositionally biased region" description="Basic and acidic residues" evidence="1">
    <location>
        <begin position="68"/>
        <end position="80"/>
    </location>
</feature>
<accession>A0A9W8B5D8</accession>
<dbReference type="EMBL" id="JANBQB010000032">
    <property type="protein sequence ID" value="KAJ1984037.1"/>
    <property type="molecule type" value="Genomic_DNA"/>
</dbReference>
<dbReference type="OrthoDB" id="10460764at2759"/>
<comment type="caution">
    <text evidence="3">The sequence shown here is derived from an EMBL/GenBank/DDBJ whole genome shotgun (WGS) entry which is preliminary data.</text>
</comment>
<name>A0A9W8B5D8_9FUNG</name>
<feature type="region of interest" description="Disordered" evidence="1">
    <location>
        <begin position="61"/>
        <end position="82"/>
    </location>
</feature>
<feature type="signal peptide" evidence="2">
    <location>
        <begin position="1"/>
        <end position="21"/>
    </location>
</feature>
<dbReference type="Proteomes" id="UP001151582">
    <property type="component" value="Unassembled WGS sequence"/>
</dbReference>